<keyword evidence="1" id="KW-0812">Transmembrane</keyword>
<sequence length="801" mass="90906">MNKRLSNLFLFLLFTFPVLAQQVKIGGVITDENGEPVELATVRIEGTAIGTVSNLKGKYSLKFTSRDTVTVIYSMIGYNTRKRVLVNPQGNISINMTLPALGYELGEVTITESRRQTNTVQQIDMKANKLMPDASGGNIESIIATQAGVSSNNELSSQYNVRGGSFDENMVYVNGIEVYRPLLVRSGQQEGLSFINPDMVESVGFSSGGYEARYGDKMSSVLDITYKKPEHFEATGAFSLLGVSAYAGFGNKKFSWTNSIRYKSNRYLLGTLDTKGEYDPQFIDYQTFISWRPSKRWEVGFIGNISENKYIFQPEDRTTRFGTLESAREFKVYFDGQERDLFRTFFGAANATYNFDENNSLTFQASAFQTKEQETYDISGQYWLNELDSSGEESDTETGETIGVGTYMEHARNYLNAKVQSYSFTGRHRIKRHAIQWGLELKTERIKDKLREWEMRDSAGYSLPQVPDGPELIYSLSSKNDINSSRLSLYAQDSYKFQTGAGLFTLTAGIRGSYWSWNKEFIVSPRASLALIPKLNEKFTIRVAAGVYYQAPFYKEFRDTTMVNGMATVTLNKNIKSQRSIHFVAGSDYSFRAVGRPFKFTAEVYYKALSNLIPYNVDNVRVSYYGRNMASGYATGLDMKLFGEFVPGTDSWLTFSVMKTEEKINGKWLPRPTDQRYNLSLYFTDYFPGSTKWKMNLKGTLAGGLPFGPPHSGREEAVFRTPSYRRVDIGMSRVLIDNTDKHKTGFGRNIRSMWLGLDVFNLLNISNVNSYYWVTDVHNNQFAVPNYLTSRQINVRLLIDF</sequence>
<dbReference type="Gene3D" id="2.170.130.10">
    <property type="entry name" value="TonB-dependent receptor, plug domain"/>
    <property type="match status" value="1"/>
</dbReference>
<accession>A0A413VYE9</accession>
<feature type="signal peptide" evidence="2">
    <location>
        <begin position="1"/>
        <end position="20"/>
    </location>
</feature>
<dbReference type="InterPro" id="IPR037066">
    <property type="entry name" value="Plug_dom_sf"/>
</dbReference>
<dbReference type="GO" id="GO:0009279">
    <property type="term" value="C:cell outer membrane"/>
    <property type="evidence" value="ECO:0007669"/>
    <property type="project" value="UniProtKB-SubCell"/>
</dbReference>
<dbReference type="InterPro" id="IPR008969">
    <property type="entry name" value="CarboxyPept-like_regulatory"/>
</dbReference>
<keyword evidence="2" id="KW-0732">Signal</keyword>
<keyword evidence="4" id="KW-0675">Receptor</keyword>
<organism evidence="4 5">
    <name type="scientific">Bacteroides nordii</name>
    <dbReference type="NCBI Taxonomy" id="291645"/>
    <lineage>
        <taxon>Bacteria</taxon>
        <taxon>Pseudomonadati</taxon>
        <taxon>Bacteroidota</taxon>
        <taxon>Bacteroidia</taxon>
        <taxon>Bacteroidales</taxon>
        <taxon>Bacteroidaceae</taxon>
        <taxon>Bacteroides</taxon>
    </lineage>
</organism>
<dbReference type="Pfam" id="PF07715">
    <property type="entry name" value="Plug"/>
    <property type="match status" value="1"/>
</dbReference>
<dbReference type="InterPro" id="IPR012910">
    <property type="entry name" value="Plug_dom"/>
</dbReference>
<dbReference type="AlphaFoldDB" id="A0A413VYE9"/>
<dbReference type="SUPFAM" id="SSF56935">
    <property type="entry name" value="Porins"/>
    <property type="match status" value="1"/>
</dbReference>
<dbReference type="Proteomes" id="UP000284379">
    <property type="component" value="Unassembled WGS sequence"/>
</dbReference>
<evidence type="ECO:0000313" key="5">
    <source>
        <dbReference type="Proteomes" id="UP000284379"/>
    </source>
</evidence>
<keyword evidence="1" id="KW-0998">Cell outer membrane</keyword>
<protein>
    <submittedName>
        <fullName evidence="4">TonB-dependent receptor</fullName>
    </submittedName>
</protein>
<comment type="similarity">
    <text evidence="1">Belongs to the TonB-dependent receptor family.</text>
</comment>
<comment type="caution">
    <text evidence="4">The sequence shown here is derived from an EMBL/GenBank/DDBJ whole genome shotgun (WGS) entry which is preliminary data.</text>
</comment>
<feature type="chain" id="PRO_5019198625" evidence="2">
    <location>
        <begin position="21"/>
        <end position="801"/>
    </location>
</feature>
<dbReference type="RefSeq" id="WP_007486253.1">
    <property type="nucleotide sequence ID" value="NZ_CABJFV010000001.1"/>
</dbReference>
<evidence type="ECO:0000259" key="3">
    <source>
        <dbReference type="Pfam" id="PF07715"/>
    </source>
</evidence>
<keyword evidence="1" id="KW-0813">Transport</keyword>
<dbReference type="PROSITE" id="PS52016">
    <property type="entry name" value="TONB_DEPENDENT_REC_3"/>
    <property type="match status" value="1"/>
</dbReference>
<keyword evidence="1" id="KW-1134">Transmembrane beta strand</keyword>
<name>A0A413VYE9_9BACE</name>
<keyword evidence="1" id="KW-0472">Membrane</keyword>
<dbReference type="EMBL" id="QSGO01000001">
    <property type="protein sequence ID" value="RHB38615.1"/>
    <property type="molecule type" value="Genomic_DNA"/>
</dbReference>
<proteinExistence type="inferred from homology"/>
<evidence type="ECO:0000256" key="2">
    <source>
        <dbReference type="SAM" id="SignalP"/>
    </source>
</evidence>
<dbReference type="SUPFAM" id="SSF49464">
    <property type="entry name" value="Carboxypeptidase regulatory domain-like"/>
    <property type="match status" value="1"/>
</dbReference>
<dbReference type="Gene3D" id="2.60.40.1120">
    <property type="entry name" value="Carboxypeptidase-like, regulatory domain"/>
    <property type="match status" value="1"/>
</dbReference>
<comment type="subcellular location">
    <subcellularLocation>
        <location evidence="1">Cell outer membrane</location>
        <topology evidence="1">Multi-pass membrane protein</topology>
    </subcellularLocation>
</comment>
<evidence type="ECO:0000313" key="4">
    <source>
        <dbReference type="EMBL" id="RHB38615.1"/>
    </source>
</evidence>
<dbReference type="InterPro" id="IPR039426">
    <property type="entry name" value="TonB-dep_rcpt-like"/>
</dbReference>
<evidence type="ECO:0000256" key="1">
    <source>
        <dbReference type="PROSITE-ProRule" id="PRU01360"/>
    </source>
</evidence>
<gene>
    <name evidence="4" type="ORF">DW888_02085</name>
</gene>
<reference evidence="4 5" key="1">
    <citation type="submission" date="2018-08" db="EMBL/GenBank/DDBJ databases">
        <title>A genome reference for cultivated species of the human gut microbiota.</title>
        <authorList>
            <person name="Zou Y."/>
            <person name="Xue W."/>
            <person name="Luo G."/>
        </authorList>
    </citation>
    <scope>NUCLEOTIDE SEQUENCE [LARGE SCALE GENOMIC DNA]</scope>
    <source>
        <strain evidence="4 5">AM40-30BH</strain>
    </source>
</reference>
<dbReference type="Pfam" id="PF13715">
    <property type="entry name" value="CarbopepD_reg_2"/>
    <property type="match status" value="1"/>
</dbReference>
<feature type="domain" description="TonB-dependent receptor plug" evidence="3">
    <location>
        <begin position="118"/>
        <end position="216"/>
    </location>
</feature>